<name>A0A4Y2DUK8_ARAVE</name>
<dbReference type="AlphaFoldDB" id="A0A4Y2DUK8"/>
<gene>
    <name evidence="2" type="ORF">AVEN_107983_1</name>
</gene>
<keyword evidence="3" id="KW-1185">Reference proteome</keyword>
<reference evidence="2 3" key="1">
    <citation type="journal article" date="2019" name="Sci. Rep.">
        <title>Orb-weaving spider Araneus ventricosus genome elucidates the spidroin gene catalogue.</title>
        <authorList>
            <person name="Kono N."/>
            <person name="Nakamura H."/>
            <person name="Ohtoshi R."/>
            <person name="Moran D.A.P."/>
            <person name="Shinohara A."/>
            <person name="Yoshida Y."/>
            <person name="Fujiwara M."/>
            <person name="Mori M."/>
            <person name="Tomita M."/>
            <person name="Arakawa K."/>
        </authorList>
    </citation>
    <scope>NUCLEOTIDE SEQUENCE [LARGE SCALE GENOMIC DNA]</scope>
</reference>
<comment type="caution">
    <text evidence="2">The sequence shown here is derived from an EMBL/GenBank/DDBJ whole genome shotgun (WGS) entry which is preliminary data.</text>
</comment>
<accession>A0A4Y2DUK8</accession>
<dbReference type="Proteomes" id="UP000499080">
    <property type="component" value="Unassembled WGS sequence"/>
</dbReference>
<dbReference type="EMBL" id="BGPR01000425">
    <property type="protein sequence ID" value="GBM19508.1"/>
    <property type="molecule type" value="Genomic_DNA"/>
</dbReference>
<evidence type="ECO:0000313" key="3">
    <source>
        <dbReference type="Proteomes" id="UP000499080"/>
    </source>
</evidence>
<organism evidence="2 3">
    <name type="scientific">Araneus ventricosus</name>
    <name type="common">Orbweaver spider</name>
    <name type="synonym">Epeira ventricosa</name>
    <dbReference type="NCBI Taxonomy" id="182803"/>
    <lineage>
        <taxon>Eukaryota</taxon>
        <taxon>Metazoa</taxon>
        <taxon>Ecdysozoa</taxon>
        <taxon>Arthropoda</taxon>
        <taxon>Chelicerata</taxon>
        <taxon>Arachnida</taxon>
        <taxon>Araneae</taxon>
        <taxon>Araneomorphae</taxon>
        <taxon>Entelegynae</taxon>
        <taxon>Araneoidea</taxon>
        <taxon>Araneidae</taxon>
        <taxon>Araneus</taxon>
    </lineage>
</organism>
<dbReference type="OrthoDB" id="6779804at2759"/>
<feature type="region of interest" description="Disordered" evidence="1">
    <location>
        <begin position="20"/>
        <end position="57"/>
    </location>
</feature>
<protein>
    <submittedName>
        <fullName evidence="2">Uncharacterized protein</fullName>
    </submittedName>
</protein>
<evidence type="ECO:0000256" key="1">
    <source>
        <dbReference type="SAM" id="MobiDB-lite"/>
    </source>
</evidence>
<proteinExistence type="predicted"/>
<evidence type="ECO:0000313" key="2">
    <source>
        <dbReference type="EMBL" id="GBM19508.1"/>
    </source>
</evidence>
<sequence length="99" mass="11515">MPTPYEKEMESLHTLLADVEADEDSTFKNEDNGSEDVLELNSSEHDTKSEEDGDSGNEEMMYLEWFSSKDGVQWRNTKLVPVVIILRRAYLNQKNQRKM</sequence>